<dbReference type="SUPFAM" id="SSF82679">
    <property type="entry name" value="N-utilization substance G protein NusG, N-terminal domain"/>
    <property type="match status" value="1"/>
</dbReference>
<evidence type="ECO:0000313" key="6">
    <source>
        <dbReference type="EMBL" id="NOH32059.1"/>
    </source>
</evidence>
<dbReference type="NCBIfam" id="NF006534">
    <property type="entry name" value="PRK09014.1"/>
    <property type="match status" value="1"/>
</dbReference>
<dbReference type="GO" id="GO:0006354">
    <property type="term" value="P:DNA-templated transcription elongation"/>
    <property type="evidence" value="ECO:0007669"/>
    <property type="project" value="InterPro"/>
</dbReference>
<comment type="function">
    <text evidence="4">Enhances distal genes transcription elongation in a specialized subset of operons that encode extracytoplasmic components.</text>
</comment>
<accession>A0A7Y3YKE6</accession>
<dbReference type="NCBIfam" id="TIGR01955">
    <property type="entry name" value="RfaH"/>
    <property type="match status" value="1"/>
</dbReference>
<keyword evidence="2 4" id="KW-0805">Transcription regulation</keyword>
<dbReference type="Gene3D" id="3.30.70.940">
    <property type="entry name" value="NusG, N-terminal domain"/>
    <property type="match status" value="1"/>
</dbReference>
<dbReference type="InterPro" id="IPR010215">
    <property type="entry name" value="Transcription_antiterm_RfaH"/>
</dbReference>
<dbReference type="PANTHER" id="PTHR30265">
    <property type="entry name" value="RHO-INTERACTING TRANSCRIPTION TERMINATION FACTOR NUSG"/>
    <property type="match status" value="1"/>
</dbReference>
<dbReference type="AlphaFoldDB" id="A0A7Y3YKE6"/>
<comment type="caution">
    <text evidence="6">The sequence shown here is derived from an EMBL/GenBank/DDBJ whole genome shotgun (WGS) entry which is preliminary data.</text>
</comment>
<reference evidence="6 7" key="1">
    <citation type="submission" date="2019-09" db="EMBL/GenBank/DDBJ databases">
        <title>Draft genome sequencing and comparative genomics of hatchery-associated Vibrios.</title>
        <authorList>
            <person name="Kehlet-Delgado H."/>
            <person name="Mueller R.S."/>
        </authorList>
    </citation>
    <scope>NUCLEOTIDE SEQUENCE [LARGE SCALE GENOMIC DNA]</scope>
    <source>
        <strain evidence="6 7">00-90-10</strain>
    </source>
</reference>
<dbReference type="SUPFAM" id="SSF50104">
    <property type="entry name" value="Translation proteins SH3-like domain"/>
    <property type="match status" value="1"/>
</dbReference>
<comment type="subunit">
    <text evidence="4">Interacts with both the nontemplate DNA and the RNA polymerase (RNAP).</text>
</comment>
<evidence type="ECO:0000256" key="3">
    <source>
        <dbReference type="ARBA" id="ARBA00023163"/>
    </source>
</evidence>
<dbReference type="InterPro" id="IPR008991">
    <property type="entry name" value="Translation_prot_SH3-like_sf"/>
</dbReference>
<evidence type="ECO:0000256" key="4">
    <source>
        <dbReference type="HAMAP-Rule" id="MF_00951"/>
    </source>
</evidence>
<proteinExistence type="inferred from homology"/>
<evidence type="ECO:0000259" key="5">
    <source>
        <dbReference type="SMART" id="SM00738"/>
    </source>
</evidence>
<dbReference type="Proteomes" id="UP000525336">
    <property type="component" value="Unassembled WGS sequence"/>
</dbReference>
<evidence type="ECO:0000313" key="7">
    <source>
        <dbReference type="Proteomes" id="UP000525336"/>
    </source>
</evidence>
<protein>
    <recommendedName>
        <fullName evidence="4">Transcription antitermination protein RfaH</fullName>
    </recommendedName>
</protein>
<dbReference type="InterPro" id="IPR006645">
    <property type="entry name" value="NGN-like_dom"/>
</dbReference>
<dbReference type="PANTHER" id="PTHR30265:SF7">
    <property type="entry name" value="TRANSCRIPTION ANTITERMINATION PROTEIN RFAH"/>
    <property type="match status" value="1"/>
</dbReference>
<keyword evidence="3 4" id="KW-0804">Transcription</keyword>
<dbReference type="CDD" id="cd09892">
    <property type="entry name" value="NGN_SP_RfaH"/>
    <property type="match status" value="1"/>
</dbReference>
<evidence type="ECO:0000256" key="1">
    <source>
        <dbReference type="ARBA" id="ARBA00022814"/>
    </source>
</evidence>
<dbReference type="InterPro" id="IPR036735">
    <property type="entry name" value="NGN_dom_sf"/>
</dbReference>
<dbReference type="InterPro" id="IPR043425">
    <property type="entry name" value="NusG-like"/>
</dbReference>
<organism evidence="6 7">
    <name type="scientific">Vibrio chagasii</name>
    <dbReference type="NCBI Taxonomy" id="170679"/>
    <lineage>
        <taxon>Bacteria</taxon>
        <taxon>Pseudomonadati</taxon>
        <taxon>Pseudomonadota</taxon>
        <taxon>Gammaproteobacteria</taxon>
        <taxon>Vibrionales</taxon>
        <taxon>Vibrionaceae</taxon>
        <taxon>Vibrio</taxon>
    </lineage>
</organism>
<dbReference type="HAMAP" id="MF_00951">
    <property type="entry name" value="RfaH"/>
    <property type="match status" value="1"/>
</dbReference>
<keyword evidence="1 4" id="KW-0889">Transcription antitermination</keyword>
<gene>
    <name evidence="4 6" type="primary">rfaH</name>
    <name evidence="6" type="ORF">F0245_01470</name>
</gene>
<dbReference type="Pfam" id="PF02357">
    <property type="entry name" value="NusG"/>
    <property type="match status" value="1"/>
</dbReference>
<dbReference type="SMART" id="SM00738">
    <property type="entry name" value="NGN"/>
    <property type="match status" value="1"/>
</dbReference>
<dbReference type="GO" id="GO:0001073">
    <property type="term" value="F:transcription antitermination factor activity, DNA binding"/>
    <property type="evidence" value="ECO:0007669"/>
    <property type="project" value="UniProtKB-UniRule"/>
</dbReference>
<dbReference type="GO" id="GO:0005829">
    <property type="term" value="C:cytosol"/>
    <property type="evidence" value="ECO:0007669"/>
    <property type="project" value="TreeGrafter"/>
</dbReference>
<evidence type="ECO:0000256" key="2">
    <source>
        <dbReference type="ARBA" id="ARBA00023015"/>
    </source>
</evidence>
<name>A0A7Y3YKE6_9VIBR</name>
<dbReference type="GO" id="GO:0003677">
    <property type="term" value="F:DNA binding"/>
    <property type="evidence" value="ECO:0007669"/>
    <property type="project" value="UniProtKB-UniRule"/>
</dbReference>
<dbReference type="RefSeq" id="WP_171366518.1">
    <property type="nucleotide sequence ID" value="NZ_VTXW01000002.1"/>
</dbReference>
<sequence>MKRWYLLYCKRGDQKRAQQHLENQGVECFYPQIEVEKVVRGKEKVVKEPLFPSYVFVRFDYEQGPSFTTVRSTRGVVDFIKFGALPHEVQGDLVFELKELEKHCSNDVEDCCVEFESGQVVKINSGQFAGIEAIFQQKEGEARSIMLVKMISQVVPISIENEALQAHAKFSDKNNYI</sequence>
<keyword evidence="4" id="KW-0238">DNA-binding</keyword>
<dbReference type="EMBL" id="VTXW01000002">
    <property type="protein sequence ID" value="NOH32059.1"/>
    <property type="molecule type" value="Genomic_DNA"/>
</dbReference>
<feature type="domain" description="NusG-like N-terminal" evidence="5">
    <location>
        <begin position="1"/>
        <end position="101"/>
    </location>
</feature>
<comment type="similarity">
    <text evidence="4">Belongs to the RfaH family.</text>
</comment>